<keyword evidence="6 8" id="KW-1133">Transmembrane helix</keyword>
<dbReference type="KEGG" id="maer:DAI18_01300"/>
<dbReference type="RefSeq" id="WP_028498328.1">
    <property type="nucleotide sequence ID" value="NZ_CP028519.1"/>
</dbReference>
<feature type="transmembrane region" description="Helical" evidence="8">
    <location>
        <begin position="241"/>
        <end position="262"/>
    </location>
</feature>
<dbReference type="AlphaFoldDB" id="A0A2U3THD9"/>
<evidence type="ECO:0000256" key="8">
    <source>
        <dbReference type="RuleBase" id="RU363032"/>
    </source>
</evidence>
<evidence type="ECO:0000259" key="9">
    <source>
        <dbReference type="PROSITE" id="PS50928"/>
    </source>
</evidence>
<keyword evidence="5 8" id="KW-0812">Transmembrane</keyword>
<evidence type="ECO:0000256" key="1">
    <source>
        <dbReference type="ARBA" id="ARBA00004429"/>
    </source>
</evidence>
<feature type="transmembrane region" description="Helical" evidence="8">
    <location>
        <begin position="142"/>
        <end position="162"/>
    </location>
</feature>
<feature type="transmembrane region" description="Helical" evidence="8">
    <location>
        <begin position="106"/>
        <end position="130"/>
    </location>
</feature>
<evidence type="ECO:0000256" key="5">
    <source>
        <dbReference type="ARBA" id="ARBA00022692"/>
    </source>
</evidence>
<keyword evidence="7 8" id="KW-0472">Membrane</keyword>
<reference evidence="10 11" key="1">
    <citation type="submission" date="2018-04" db="EMBL/GenBank/DDBJ databases">
        <title>Denitrifier Microvirgula.</title>
        <authorList>
            <person name="Anderson E."/>
            <person name="Jang J."/>
            <person name="Ishii S."/>
        </authorList>
    </citation>
    <scope>NUCLEOTIDE SEQUENCE [LARGE SCALE GENOMIC DNA]</scope>
    <source>
        <strain evidence="10 11">BE2.4</strain>
    </source>
</reference>
<sequence length="276" mass="29760">MLPVYATPLEKAWFWAFRVFCVGVLVFLMLPLLVIVPLSFSSSTFLLYPIESFSLRWYETLFTADEWMRSLKNSLIVGPAATVIATVLGTLASLGLARSDFPGKALLMSILISPMVVPVVIVGVGTYLFFAPLGIANSYTGLILVHAALGVPFVVITVTATLRGFDLNLLRASASLGADPVRTFFRITLPLIAPGIVSGALFAFGTSFDEVVVTLFLAGPEQVTLPRQMFAGIRENISPTIAAAAAILILMSAVMLLVLEWLRGRGERLKRGPKPA</sequence>
<comment type="subcellular location">
    <subcellularLocation>
        <location evidence="1">Cell inner membrane</location>
        <topology evidence="1">Multi-pass membrane protein</topology>
    </subcellularLocation>
    <subcellularLocation>
        <location evidence="8">Cell membrane</location>
        <topology evidence="8">Multi-pass membrane protein</topology>
    </subcellularLocation>
</comment>
<organism evidence="10 11">
    <name type="scientific">Microvirgula aerodenitrificans</name>
    <dbReference type="NCBI Taxonomy" id="57480"/>
    <lineage>
        <taxon>Bacteria</taxon>
        <taxon>Pseudomonadati</taxon>
        <taxon>Pseudomonadota</taxon>
        <taxon>Betaproteobacteria</taxon>
        <taxon>Neisseriales</taxon>
        <taxon>Aquaspirillaceae</taxon>
        <taxon>Microvirgula</taxon>
    </lineage>
</organism>
<name>A0A2U3THD9_9NEIS</name>
<dbReference type="PANTHER" id="PTHR43357">
    <property type="entry name" value="INNER MEMBRANE ABC TRANSPORTER PERMEASE PROTEIN YDCV"/>
    <property type="match status" value="1"/>
</dbReference>
<evidence type="ECO:0000256" key="2">
    <source>
        <dbReference type="ARBA" id="ARBA00022448"/>
    </source>
</evidence>
<gene>
    <name evidence="10" type="ORF">DAI18_01300</name>
</gene>
<evidence type="ECO:0000256" key="7">
    <source>
        <dbReference type="ARBA" id="ARBA00023136"/>
    </source>
</evidence>
<dbReference type="Pfam" id="PF00528">
    <property type="entry name" value="BPD_transp_1"/>
    <property type="match status" value="1"/>
</dbReference>
<protein>
    <submittedName>
        <fullName evidence="10">ABC transporter permease</fullName>
    </submittedName>
</protein>
<keyword evidence="11" id="KW-1185">Reference proteome</keyword>
<dbReference type="InterPro" id="IPR000515">
    <property type="entry name" value="MetI-like"/>
</dbReference>
<dbReference type="InterPro" id="IPR035906">
    <property type="entry name" value="MetI-like_sf"/>
</dbReference>
<accession>A0A2U3THD9</accession>
<evidence type="ECO:0000256" key="3">
    <source>
        <dbReference type="ARBA" id="ARBA00022475"/>
    </source>
</evidence>
<dbReference type="PANTHER" id="PTHR43357:SF4">
    <property type="entry name" value="INNER MEMBRANE ABC TRANSPORTER PERMEASE PROTEIN YDCV"/>
    <property type="match status" value="1"/>
</dbReference>
<dbReference type="STRING" id="1122240.GCA_000620105_00910"/>
<dbReference type="GO" id="GO:0005886">
    <property type="term" value="C:plasma membrane"/>
    <property type="evidence" value="ECO:0007669"/>
    <property type="project" value="UniProtKB-SubCell"/>
</dbReference>
<dbReference type="GO" id="GO:0055085">
    <property type="term" value="P:transmembrane transport"/>
    <property type="evidence" value="ECO:0007669"/>
    <property type="project" value="InterPro"/>
</dbReference>
<evidence type="ECO:0000313" key="11">
    <source>
        <dbReference type="Proteomes" id="UP000244173"/>
    </source>
</evidence>
<dbReference type="CDD" id="cd06261">
    <property type="entry name" value="TM_PBP2"/>
    <property type="match status" value="1"/>
</dbReference>
<comment type="similarity">
    <text evidence="8">Belongs to the binding-protein-dependent transport system permease family.</text>
</comment>
<feature type="transmembrane region" description="Helical" evidence="8">
    <location>
        <begin position="12"/>
        <end position="40"/>
    </location>
</feature>
<dbReference type="SUPFAM" id="SSF161098">
    <property type="entry name" value="MetI-like"/>
    <property type="match status" value="1"/>
</dbReference>
<evidence type="ECO:0000256" key="4">
    <source>
        <dbReference type="ARBA" id="ARBA00022519"/>
    </source>
</evidence>
<feature type="transmembrane region" description="Helical" evidence="8">
    <location>
        <begin position="75"/>
        <end position="94"/>
    </location>
</feature>
<dbReference type="OrthoDB" id="9815533at2"/>
<dbReference type="Proteomes" id="UP000244173">
    <property type="component" value="Chromosome"/>
</dbReference>
<dbReference type="EMBL" id="CP028519">
    <property type="protein sequence ID" value="AVY92827.1"/>
    <property type="molecule type" value="Genomic_DNA"/>
</dbReference>
<keyword evidence="4" id="KW-0997">Cell inner membrane</keyword>
<feature type="domain" description="ABC transmembrane type-1" evidence="9">
    <location>
        <begin position="71"/>
        <end position="259"/>
    </location>
</feature>
<dbReference type="Gene3D" id="1.10.3720.10">
    <property type="entry name" value="MetI-like"/>
    <property type="match status" value="1"/>
</dbReference>
<evidence type="ECO:0000256" key="6">
    <source>
        <dbReference type="ARBA" id="ARBA00022989"/>
    </source>
</evidence>
<proteinExistence type="inferred from homology"/>
<feature type="transmembrane region" description="Helical" evidence="8">
    <location>
        <begin position="183"/>
        <end position="204"/>
    </location>
</feature>
<keyword evidence="3" id="KW-1003">Cell membrane</keyword>
<keyword evidence="2 8" id="KW-0813">Transport</keyword>
<dbReference type="PROSITE" id="PS50928">
    <property type="entry name" value="ABC_TM1"/>
    <property type="match status" value="1"/>
</dbReference>
<evidence type="ECO:0000313" key="10">
    <source>
        <dbReference type="EMBL" id="AVY92827.1"/>
    </source>
</evidence>